<reference evidence="4" key="1">
    <citation type="journal article" date="2007" name="PLoS ONE">
        <title>The first genome sequence of an elite grapevine cultivar (Pinot noir Vitis vinifera L.): coping with a highly heterozygous genome.</title>
        <authorList>
            <person name="Velasco R."/>
            <person name="Zharkikh A."/>
            <person name="Troggio M."/>
            <person name="Cartwright D.A."/>
            <person name="Cestaro A."/>
            <person name="Pruss D."/>
            <person name="Pindo M."/>
            <person name="FitzGerald L.M."/>
            <person name="Vezzulli S."/>
            <person name="Reid J."/>
            <person name="Malacarne G."/>
            <person name="Iliev D."/>
            <person name="Coppola G."/>
            <person name="Wardell B."/>
            <person name="Micheletti D."/>
            <person name="Macalma T."/>
            <person name="Facci M."/>
            <person name="Mitchell J.T."/>
            <person name="Perazzolli M."/>
            <person name="Eldredge G."/>
            <person name="Gatto P."/>
            <person name="Oyzerski R."/>
            <person name="Moretto M."/>
            <person name="Gutin N."/>
            <person name="Stefanini M."/>
            <person name="Chen Y."/>
            <person name="Segala C."/>
            <person name="Davenport C."/>
            <person name="Dematte L."/>
            <person name="Mraz A."/>
            <person name="Battilana J."/>
            <person name="Stormo K."/>
            <person name="Costa F."/>
            <person name="Tao Q."/>
            <person name="Si-Ammour A."/>
            <person name="Harkins T."/>
            <person name="Lackey A."/>
            <person name="Perbost C."/>
            <person name="Taillon B."/>
            <person name="Stella A."/>
            <person name="Solovyev V."/>
            <person name="Fawcett J.A."/>
            <person name="Sterck L."/>
            <person name="Vandepoele K."/>
            <person name="Grando S.M."/>
            <person name="Toppo S."/>
            <person name="Moser C."/>
            <person name="Lanchbury J."/>
            <person name="Bogden R."/>
            <person name="Skolnick M."/>
            <person name="Sgaramella V."/>
            <person name="Bhatnagar S.K."/>
            <person name="Fontana P."/>
            <person name="Gutin A."/>
            <person name="Van de Peer Y."/>
            <person name="Salamini F."/>
            <person name="Viola R."/>
        </authorList>
    </citation>
    <scope>NUCLEOTIDE SEQUENCE</scope>
</reference>
<protein>
    <recommendedName>
        <fullName evidence="3">At4g15545-like C-terminal domain-containing protein</fullName>
    </recommendedName>
</protein>
<name>A5BCZ6_VITVI</name>
<accession>A5BCZ6</accession>
<feature type="domain" description="At4g15545-like C-terminal" evidence="3">
    <location>
        <begin position="324"/>
        <end position="378"/>
    </location>
</feature>
<feature type="compositionally biased region" description="Low complexity" evidence="2">
    <location>
        <begin position="298"/>
        <end position="320"/>
    </location>
</feature>
<dbReference type="EMBL" id="AM454958">
    <property type="protein sequence ID" value="CAN74429.1"/>
    <property type="molecule type" value="Genomic_DNA"/>
</dbReference>
<dbReference type="ExpressionAtlas" id="A5BCZ6">
    <property type="expression patterns" value="baseline and differential"/>
</dbReference>
<dbReference type="InterPro" id="IPR058936">
    <property type="entry name" value="At4g15545-like"/>
</dbReference>
<proteinExistence type="predicted"/>
<organism evidence="4">
    <name type="scientific">Vitis vinifera</name>
    <name type="common">Grape</name>
    <dbReference type="NCBI Taxonomy" id="29760"/>
    <lineage>
        <taxon>Eukaryota</taxon>
        <taxon>Viridiplantae</taxon>
        <taxon>Streptophyta</taxon>
        <taxon>Embryophyta</taxon>
        <taxon>Tracheophyta</taxon>
        <taxon>Spermatophyta</taxon>
        <taxon>Magnoliopsida</taxon>
        <taxon>eudicotyledons</taxon>
        <taxon>Gunneridae</taxon>
        <taxon>Pentapetalae</taxon>
        <taxon>rosids</taxon>
        <taxon>Vitales</taxon>
        <taxon>Vitaceae</taxon>
        <taxon>Viteae</taxon>
        <taxon>Vitis</taxon>
    </lineage>
</organism>
<dbReference type="PANTHER" id="PTHR47383:SF8">
    <property type="entry name" value="OS01G0768300 PROTEIN"/>
    <property type="match status" value="1"/>
</dbReference>
<dbReference type="Pfam" id="PF25972">
    <property type="entry name" value="At4g15545_C"/>
    <property type="match status" value="1"/>
</dbReference>
<feature type="coiled-coil region" evidence="1">
    <location>
        <begin position="137"/>
        <end position="171"/>
    </location>
</feature>
<gene>
    <name evidence="4" type="ORF">VITISV_010986</name>
</gene>
<feature type="region of interest" description="Disordered" evidence="2">
    <location>
        <begin position="249"/>
        <end position="324"/>
    </location>
</feature>
<dbReference type="PANTHER" id="PTHR47383">
    <property type="entry name" value="OS03G0659800 PROTEIN"/>
    <property type="match status" value="1"/>
</dbReference>
<evidence type="ECO:0000256" key="2">
    <source>
        <dbReference type="SAM" id="MobiDB-lite"/>
    </source>
</evidence>
<feature type="compositionally biased region" description="Polar residues" evidence="2">
    <location>
        <begin position="68"/>
        <end position="79"/>
    </location>
</feature>
<evidence type="ECO:0000256" key="1">
    <source>
        <dbReference type="SAM" id="Coils"/>
    </source>
</evidence>
<sequence length="380" mass="42460">MLSVKPKKWLNRFNWSTGCARPIEDRLREAKKFLSLPVASSSRSRLNLNRLRSSQDLSRSGCRLRPNGMSQNSNYNSGSGPDFNITDDILAVIPTDPYDQLDLARKITSMAIASRVSKLESEVGRLRQMMYEKDRVAFDLEEKVSQLERAYQESESRLKMVIDENTRLSKERDSLAMTAKKMGRDLAKQTETVDIGTCDQSIPKAYPDIDDGTNGYVVNQPLSGFTEYRNSTDEASRLAVQRFSVTPYITPRFTPSGTPKIFSTGGSPRGYSAVASPNKTSGATSPTKSQYDGRGALSSWYPSSQQSSAANSPPRARPLPGSEKSRLSYEQFSAFLANIKELNAQKQSREETLRKAEEIFGTDNKDLYLSFQGLLNRNPH</sequence>
<evidence type="ECO:0000259" key="3">
    <source>
        <dbReference type="Pfam" id="PF25972"/>
    </source>
</evidence>
<keyword evidence="1" id="KW-0175">Coiled coil</keyword>
<feature type="region of interest" description="Disordered" evidence="2">
    <location>
        <begin position="57"/>
        <end position="80"/>
    </location>
</feature>
<evidence type="ECO:0000313" key="4">
    <source>
        <dbReference type="EMBL" id="CAN74429.1"/>
    </source>
</evidence>
<dbReference type="AlphaFoldDB" id="A5BCZ6"/>
<feature type="compositionally biased region" description="Polar residues" evidence="2">
    <location>
        <begin position="275"/>
        <end position="290"/>
    </location>
</feature>
<dbReference type="InterPro" id="IPR058935">
    <property type="entry name" value="At4g15545-like_C"/>
</dbReference>